<comment type="caution">
    <text evidence="2">The sequence shown here is derived from an EMBL/GenBank/DDBJ whole genome shotgun (WGS) entry which is preliminary data.</text>
</comment>
<evidence type="ECO:0000313" key="2">
    <source>
        <dbReference type="EMBL" id="KAA3487131.1"/>
    </source>
</evidence>
<dbReference type="AlphaFoldDB" id="A0A5B6WYS8"/>
<evidence type="ECO:0000259" key="1">
    <source>
        <dbReference type="Pfam" id="PF07727"/>
    </source>
</evidence>
<dbReference type="OrthoDB" id="997331at2759"/>
<gene>
    <name evidence="2" type="ORF">EPI10_030981</name>
</gene>
<keyword evidence="3" id="KW-1185">Reference proteome</keyword>
<reference evidence="3" key="1">
    <citation type="journal article" date="2019" name="Plant Biotechnol. J.">
        <title>Genome sequencing of the Australian wild diploid species Gossypium australe highlights disease resistance and delayed gland morphogenesis.</title>
        <authorList>
            <person name="Cai Y."/>
            <person name="Cai X."/>
            <person name="Wang Q."/>
            <person name="Wang P."/>
            <person name="Zhang Y."/>
            <person name="Cai C."/>
            <person name="Xu Y."/>
            <person name="Wang K."/>
            <person name="Zhou Z."/>
            <person name="Wang C."/>
            <person name="Geng S."/>
            <person name="Li B."/>
            <person name="Dong Q."/>
            <person name="Hou Y."/>
            <person name="Wang H."/>
            <person name="Ai P."/>
            <person name="Liu Z."/>
            <person name="Yi F."/>
            <person name="Sun M."/>
            <person name="An G."/>
            <person name="Cheng J."/>
            <person name="Zhang Y."/>
            <person name="Shi Q."/>
            <person name="Xie Y."/>
            <person name="Shi X."/>
            <person name="Chang Y."/>
            <person name="Huang F."/>
            <person name="Chen Y."/>
            <person name="Hong S."/>
            <person name="Mi L."/>
            <person name="Sun Q."/>
            <person name="Zhang L."/>
            <person name="Zhou B."/>
            <person name="Peng R."/>
            <person name="Zhang X."/>
            <person name="Liu F."/>
        </authorList>
    </citation>
    <scope>NUCLEOTIDE SEQUENCE [LARGE SCALE GENOMIC DNA]</scope>
    <source>
        <strain evidence="3">cv. PA1801</strain>
    </source>
</reference>
<dbReference type="EMBL" id="SMMG02000001">
    <property type="protein sequence ID" value="KAA3487131.1"/>
    <property type="molecule type" value="Genomic_DNA"/>
</dbReference>
<dbReference type="Proteomes" id="UP000325315">
    <property type="component" value="Unassembled WGS sequence"/>
</dbReference>
<proteinExistence type="predicted"/>
<feature type="domain" description="Reverse transcriptase Ty1/copia-type" evidence="1">
    <location>
        <begin position="127"/>
        <end position="232"/>
    </location>
</feature>
<protein>
    <submittedName>
        <fullName evidence="2">Protein detoxification 35</fullName>
    </submittedName>
</protein>
<dbReference type="InterPro" id="IPR013103">
    <property type="entry name" value="RVT_2"/>
</dbReference>
<accession>A0A5B6WYS8</accession>
<organism evidence="2 3">
    <name type="scientific">Gossypium australe</name>
    <dbReference type="NCBI Taxonomy" id="47621"/>
    <lineage>
        <taxon>Eukaryota</taxon>
        <taxon>Viridiplantae</taxon>
        <taxon>Streptophyta</taxon>
        <taxon>Embryophyta</taxon>
        <taxon>Tracheophyta</taxon>
        <taxon>Spermatophyta</taxon>
        <taxon>Magnoliopsida</taxon>
        <taxon>eudicotyledons</taxon>
        <taxon>Gunneridae</taxon>
        <taxon>Pentapetalae</taxon>
        <taxon>rosids</taxon>
        <taxon>malvids</taxon>
        <taxon>Malvales</taxon>
        <taxon>Malvaceae</taxon>
        <taxon>Malvoideae</taxon>
        <taxon>Gossypium</taxon>
    </lineage>
</organism>
<sequence>MGSGPDGDAYELFPTPSINDHSPTVSSHVLLIPSTVPLCHTTQSSKPPPWMQDYVCCSQSPSSSSLVTGQYSLSSFLTYRHLPFHTQYFFASISHIPKPRTYAEAIKDHRWVEAMQQEIQALESNVTWDVYLPFGKTPIGYKWIFKVKYDYDSLVEWFKSRLLGQGFTWQEGIAYHETFPLIVKEVTIHIIIALTAQHGCSLFQMDVYNSFLQGDLHEKVYMRLPLGFRLKGKLGLENCKIHSKI</sequence>
<name>A0A5B6WYS8_9ROSI</name>
<evidence type="ECO:0000313" key="3">
    <source>
        <dbReference type="Proteomes" id="UP000325315"/>
    </source>
</evidence>
<dbReference type="Pfam" id="PF07727">
    <property type="entry name" value="RVT_2"/>
    <property type="match status" value="1"/>
</dbReference>